<protein>
    <submittedName>
        <fullName evidence="2">Uncharacterized protein</fullName>
    </submittedName>
</protein>
<keyword evidence="3" id="KW-1185">Reference proteome</keyword>
<reference evidence="2" key="1">
    <citation type="submission" date="2021-02" db="EMBL/GenBank/DDBJ databases">
        <authorList>
            <person name="Dougan E. K."/>
            <person name="Rhodes N."/>
            <person name="Thang M."/>
            <person name="Chan C."/>
        </authorList>
    </citation>
    <scope>NUCLEOTIDE SEQUENCE</scope>
</reference>
<sequence>MLAPLFACTRKTARLRVRWPRRSTSTSRRHRQRTKAGTASVLLPSPLFASSTTASREMCQSWSSLTIQQSFVRCLRSQSCFFPLHSLLRAPTILGGQCSRHPQNKRRAKEKGRSKGQKPRQADLQDELRVARCRYGDHGCHGYPTGGVYENRGPRRYIP</sequence>
<evidence type="ECO:0000313" key="3">
    <source>
        <dbReference type="Proteomes" id="UP000604046"/>
    </source>
</evidence>
<dbReference type="Proteomes" id="UP000604046">
    <property type="component" value="Unassembled WGS sequence"/>
</dbReference>
<dbReference type="AlphaFoldDB" id="A0A812RUH0"/>
<evidence type="ECO:0000256" key="1">
    <source>
        <dbReference type="SAM" id="MobiDB-lite"/>
    </source>
</evidence>
<comment type="caution">
    <text evidence="2">The sequence shown here is derived from an EMBL/GenBank/DDBJ whole genome shotgun (WGS) entry which is preliminary data.</text>
</comment>
<proteinExistence type="predicted"/>
<evidence type="ECO:0000313" key="2">
    <source>
        <dbReference type="EMBL" id="CAE7451942.1"/>
    </source>
</evidence>
<name>A0A812RUH0_9DINO</name>
<feature type="compositionally biased region" description="Basic residues" evidence="1">
    <location>
        <begin position="102"/>
        <end position="118"/>
    </location>
</feature>
<organism evidence="2 3">
    <name type="scientific">Symbiodinium natans</name>
    <dbReference type="NCBI Taxonomy" id="878477"/>
    <lineage>
        <taxon>Eukaryota</taxon>
        <taxon>Sar</taxon>
        <taxon>Alveolata</taxon>
        <taxon>Dinophyceae</taxon>
        <taxon>Suessiales</taxon>
        <taxon>Symbiodiniaceae</taxon>
        <taxon>Symbiodinium</taxon>
    </lineage>
</organism>
<feature type="region of interest" description="Disordered" evidence="1">
    <location>
        <begin position="98"/>
        <end position="124"/>
    </location>
</feature>
<gene>
    <name evidence="2" type="ORF">SNAT2548_LOCUS24759</name>
</gene>
<dbReference type="EMBL" id="CAJNDS010002368">
    <property type="protein sequence ID" value="CAE7451942.1"/>
    <property type="molecule type" value="Genomic_DNA"/>
</dbReference>
<accession>A0A812RUH0</accession>